<dbReference type="PANTHER" id="PTHR41287">
    <property type="match status" value="1"/>
</dbReference>
<dbReference type="PANTHER" id="PTHR41287:SF1">
    <property type="entry name" value="PROTEIN YMFN"/>
    <property type="match status" value="1"/>
</dbReference>
<feature type="domain" description="Terminase large subunit-like ATPase" evidence="1">
    <location>
        <begin position="82"/>
        <end position="258"/>
    </location>
</feature>
<gene>
    <name evidence="3" type="ORF">PBV87_11545</name>
</gene>
<dbReference type="AlphaFoldDB" id="A0AA42DNK8"/>
<name>A0AA42DNK8_9FIRM</name>
<reference evidence="3" key="1">
    <citation type="journal article" date="2023" name="Int. J. Syst. Evol. Microbiol.">
        <title>&lt;i&gt;Holtiella tumoricola&lt;/i&gt; gen. nov. sp. nov., isolated from a human clinical sample.</title>
        <authorList>
            <person name="Allen-Vercoe E."/>
            <person name="Daigneault M.C."/>
            <person name="Vancuren S.J."/>
            <person name="Cochrane K."/>
            <person name="O'Neal L.L."/>
            <person name="Sankaranarayanan K."/>
            <person name="Lawson P.A."/>
        </authorList>
    </citation>
    <scope>NUCLEOTIDE SEQUENCE</scope>
    <source>
        <strain evidence="3">CC70A</strain>
    </source>
</reference>
<sequence length="564" mass="65969">MILLDRSIRYAENVINNKEITTWEVQKQCEIFLNDYRNRQYEEDFPYYFDEDELEYINELLELFNFATGFVEGKQVLENLADFQCFFITNVFGWRFKDKSYKFRYNDNTLFIARKNAKTALIGIVFLLLLLTEQDFSEFYSICLTKELASEIKKIMHQIINASPLIKNKFEVSKNKVGRITCNITNSFFEPRVSESGKNNSIRPSAFVADERGNFTDNENYNAMKSGQKNVLNNLIFKTTTAYEINGSIMEEDLDYSRKVLNGVITNERHFALIYYAYEENLWNDIGIYQANPLRIEENYDTIREDRATALEKPSEVGEYLTKAMNVFVQESKDEAYIDIKLWKKCEVDKVNFNGKEVVVALDGSIALDLTSVSIMCKEDDMYYTKAHAFLPDGNLKERREKIDYYDMERRGYCTIQKGFNTIQQTPIEDYIRSIEDRYNCKIKIIVADRFNFMLMLESLAKDFDVLPLNQNYSELTVPTQGLKEVVYNQKLRYEKNELLTWCVSNATLGSGGKAGHVMIDKQKAHKNKRRIDMCATTIFCMHQLYIEEEGIYDPISALEAMDW</sequence>
<protein>
    <submittedName>
        <fullName evidence="3">Terminase large subunit</fullName>
    </submittedName>
</protein>
<evidence type="ECO:0000259" key="2">
    <source>
        <dbReference type="Pfam" id="PF20441"/>
    </source>
</evidence>
<keyword evidence="4" id="KW-1185">Reference proteome</keyword>
<dbReference type="GO" id="GO:0004519">
    <property type="term" value="F:endonuclease activity"/>
    <property type="evidence" value="ECO:0007669"/>
    <property type="project" value="InterPro"/>
</dbReference>
<dbReference type="Gene3D" id="3.40.50.300">
    <property type="entry name" value="P-loop containing nucleotide triphosphate hydrolases"/>
    <property type="match status" value="1"/>
</dbReference>
<comment type="caution">
    <text evidence="3">The sequence shown here is derived from an EMBL/GenBank/DDBJ whole genome shotgun (WGS) entry which is preliminary data.</text>
</comment>
<dbReference type="Pfam" id="PF03354">
    <property type="entry name" value="TerL_ATPase"/>
    <property type="match status" value="1"/>
</dbReference>
<feature type="domain" description="Terminase large subunit-like endonuclease" evidence="2">
    <location>
        <begin position="283"/>
        <end position="545"/>
    </location>
</feature>
<dbReference type="Proteomes" id="UP001169242">
    <property type="component" value="Unassembled WGS sequence"/>
</dbReference>
<dbReference type="InterPro" id="IPR027417">
    <property type="entry name" value="P-loop_NTPase"/>
</dbReference>
<dbReference type="InterPro" id="IPR046462">
    <property type="entry name" value="TerL_nuclease"/>
</dbReference>
<dbReference type="InterPro" id="IPR005021">
    <property type="entry name" value="Terminase_largesu-like"/>
</dbReference>
<evidence type="ECO:0000313" key="4">
    <source>
        <dbReference type="Proteomes" id="UP001169242"/>
    </source>
</evidence>
<evidence type="ECO:0000259" key="1">
    <source>
        <dbReference type="Pfam" id="PF03354"/>
    </source>
</evidence>
<proteinExistence type="predicted"/>
<dbReference type="EMBL" id="JAQIFT010000045">
    <property type="protein sequence ID" value="MDA3732117.1"/>
    <property type="molecule type" value="Genomic_DNA"/>
</dbReference>
<dbReference type="Pfam" id="PF20441">
    <property type="entry name" value="TerL_nuclease"/>
    <property type="match status" value="1"/>
</dbReference>
<organism evidence="3 4">
    <name type="scientific">Holtiella tumoricola</name>
    <dbReference type="NCBI Taxonomy" id="3018743"/>
    <lineage>
        <taxon>Bacteria</taxon>
        <taxon>Bacillati</taxon>
        <taxon>Bacillota</taxon>
        <taxon>Clostridia</taxon>
        <taxon>Lachnospirales</taxon>
        <taxon>Cellulosilyticaceae</taxon>
        <taxon>Holtiella</taxon>
    </lineage>
</organism>
<evidence type="ECO:0000313" key="3">
    <source>
        <dbReference type="EMBL" id="MDA3732117.1"/>
    </source>
</evidence>
<accession>A0AA42DNK8</accession>
<dbReference type="InterPro" id="IPR046461">
    <property type="entry name" value="TerL_ATPase"/>
</dbReference>